<evidence type="ECO:0000313" key="3">
    <source>
        <dbReference type="Proteomes" id="UP000261080"/>
    </source>
</evidence>
<dbReference type="InterPro" id="IPR016195">
    <property type="entry name" value="Pol/histidinol_Pase-like"/>
</dbReference>
<organism evidence="2 3">
    <name type="scientific">Sellimonas intestinalis</name>
    <dbReference type="NCBI Taxonomy" id="1653434"/>
    <lineage>
        <taxon>Bacteria</taxon>
        <taxon>Bacillati</taxon>
        <taxon>Bacillota</taxon>
        <taxon>Clostridia</taxon>
        <taxon>Lachnospirales</taxon>
        <taxon>Lachnospiraceae</taxon>
        <taxon>Sellimonas</taxon>
    </lineage>
</organism>
<dbReference type="EMBL" id="QVLX01000002">
    <property type="protein sequence ID" value="RGE88770.1"/>
    <property type="molecule type" value="Genomic_DNA"/>
</dbReference>
<dbReference type="Pfam" id="PF13263">
    <property type="entry name" value="PHP_C"/>
    <property type="match status" value="1"/>
</dbReference>
<evidence type="ECO:0000313" key="2">
    <source>
        <dbReference type="EMBL" id="RGE88770.1"/>
    </source>
</evidence>
<keyword evidence="3" id="KW-1185">Reference proteome</keyword>
<dbReference type="PANTHER" id="PTHR42924:SF3">
    <property type="entry name" value="POLYMERASE_HISTIDINOL PHOSPHATASE N-TERMINAL DOMAIN-CONTAINING PROTEIN"/>
    <property type="match status" value="1"/>
</dbReference>
<reference evidence="2 3" key="1">
    <citation type="submission" date="2018-08" db="EMBL/GenBank/DDBJ databases">
        <title>A genome reference for cultivated species of the human gut microbiota.</title>
        <authorList>
            <person name="Zou Y."/>
            <person name="Xue W."/>
            <person name="Luo G."/>
        </authorList>
    </citation>
    <scope>NUCLEOTIDE SEQUENCE [LARGE SCALE GENOMIC DNA]</scope>
    <source>
        <strain evidence="2 3">AF37-2AT</strain>
    </source>
</reference>
<dbReference type="Pfam" id="PF02811">
    <property type="entry name" value="PHP"/>
    <property type="match status" value="1"/>
</dbReference>
<evidence type="ECO:0000259" key="1">
    <source>
        <dbReference type="Pfam" id="PF02811"/>
    </source>
</evidence>
<dbReference type="CDD" id="cd07432">
    <property type="entry name" value="PHP_HisPPase"/>
    <property type="match status" value="1"/>
</dbReference>
<dbReference type="RefSeq" id="WP_053769449.1">
    <property type="nucleotide sequence ID" value="NZ_BAABYU010000001.1"/>
</dbReference>
<dbReference type="OrthoDB" id="9777619at2"/>
<accession>A0A3E3K414</accession>
<dbReference type="InterPro" id="IPR052018">
    <property type="entry name" value="PHP_domain"/>
</dbReference>
<dbReference type="GO" id="GO:0004534">
    <property type="term" value="F:5'-3' RNA exonuclease activity"/>
    <property type="evidence" value="ECO:0007669"/>
    <property type="project" value="TreeGrafter"/>
</dbReference>
<dbReference type="InterPro" id="IPR004013">
    <property type="entry name" value="PHP_dom"/>
</dbReference>
<gene>
    <name evidence="2" type="ORF">DW016_04420</name>
</gene>
<dbReference type="Gene3D" id="3.20.20.140">
    <property type="entry name" value="Metal-dependent hydrolases"/>
    <property type="match status" value="1"/>
</dbReference>
<proteinExistence type="predicted"/>
<dbReference type="Proteomes" id="UP000261080">
    <property type="component" value="Unassembled WGS sequence"/>
</dbReference>
<sequence length="221" mass="25375">MKIEMHVHTSEGSSCAKAEAQEIVKAYGEAGYDAIVITNHFDPLLLQEFGETDEQKIERYLLGYRKAREAGKRYGVKVMFGVEIRLEPGVEDFLIYGIDEEFLFQNPNLCFLSQSEVFNRCHAYGAVFYQAHPFREPCVPQRPEYLDGVEYNQRPNSGNHNEKLDVWRKDYPELRLISGSDCHDLDQVGYGGIEIEENVDNIKEIVAIMKKGNYRLITTPV</sequence>
<dbReference type="SUPFAM" id="SSF89550">
    <property type="entry name" value="PHP domain-like"/>
    <property type="match status" value="1"/>
</dbReference>
<protein>
    <submittedName>
        <fullName evidence="2">PHP domain-containing protein</fullName>
    </submittedName>
</protein>
<dbReference type="PANTHER" id="PTHR42924">
    <property type="entry name" value="EXONUCLEASE"/>
    <property type="match status" value="1"/>
</dbReference>
<dbReference type="GO" id="GO:0035312">
    <property type="term" value="F:5'-3' DNA exonuclease activity"/>
    <property type="evidence" value="ECO:0007669"/>
    <property type="project" value="TreeGrafter"/>
</dbReference>
<feature type="domain" description="PHP" evidence="1">
    <location>
        <begin position="5"/>
        <end position="116"/>
    </location>
</feature>
<name>A0A3E3K414_9FIRM</name>
<dbReference type="AlphaFoldDB" id="A0A3E3K414"/>
<comment type="caution">
    <text evidence="2">The sequence shown here is derived from an EMBL/GenBank/DDBJ whole genome shotgun (WGS) entry which is preliminary data.</text>
</comment>
<dbReference type="GeneID" id="97193955"/>